<evidence type="ECO:0000256" key="4">
    <source>
        <dbReference type="ARBA" id="ARBA00012732"/>
    </source>
</evidence>
<evidence type="ECO:0000256" key="5">
    <source>
        <dbReference type="ARBA" id="ARBA00022525"/>
    </source>
</evidence>
<accession>A0A1V6TZN2</accession>
<dbReference type="InterPro" id="IPR017853">
    <property type="entry name" value="GH"/>
</dbReference>
<dbReference type="GO" id="GO:0003796">
    <property type="term" value="F:lysozyme activity"/>
    <property type="evidence" value="ECO:0007669"/>
    <property type="project" value="UniProtKB-EC"/>
</dbReference>
<comment type="caution">
    <text evidence="15">The sequence shown here is derived from an EMBL/GenBank/DDBJ whole genome shotgun (WGS) entry which is preliminary data.</text>
</comment>
<dbReference type="GO" id="GO:0005576">
    <property type="term" value="C:extracellular region"/>
    <property type="evidence" value="ECO:0007669"/>
    <property type="project" value="UniProtKB-SubCell"/>
</dbReference>
<dbReference type="AlphaFoldDB" id="A0A1V6TZN2"/>
<evidence type="ECO:0000256" key="9">
    <source>
        <dbReference type="ARBA" id="ARBA00023157"/>
    </source>
</evidence>
<dbReference type="Proteomes" id="UP000191285">
    <property type="component" value="Unassembled WGS sequence"/>
</dbReference>
<comment type="catalytic activity">
    <reaction evidence="1">
        <text>Hydrolysis of (1-&gt;4)-beta-linkages between N-acetylmuramic acid and N-acetyl-D-glucosamine residues in a peptidoglycan and between N-acetyl-D-glucosamine residues in chitodextrins.</text>
        <dbReference type="EC" id="3.2.1.17"/>
    </reaction>
</comment>
<evidence type="ECO:0000256" key="10">
    <source>
        <dbReference type="ARBA" id="ARBA00023295"/>
    </source>
</evidence>
<evidence type="ECO:0000256" key="13">
    <source>
        <dbReference type="ARBA" id="ARBA00075474"/>
    </source>
</evidence>
<evidence type="ECO:0000256" key="3">
    <source>
        <dbReference type="ARBA" id="ARBA00010646"/>
    </source>
</evidence>
<dbReference type="CDD" id="cd06412">
    <property type="entry name" value="GH25_CH-type"/>
    <property type="match status" value="1"/>
</dbReference>
<organism evidence="15 16">
    <name type="scientific">Penicillium steckii</name>
    <dbReference type="NCBI Taxonomy" id="303698"/>
    <lineage>
        <taxon>Eukaryota</taxon>
        <taxon>Fungi</taxon>
        <taxon>Dikarya</taxon>
        <taxon>Ascomycota</taxon>
        <taxon>Pezizomycotina</taxon>
        <taxon>Eurotiomycetes</taxon>
        <taxon>Eurotiomycetidae</taxon>
        <taxon>Eurotiales</taxon>
        <taxon>Aspergillaceae</taxon>
        <taxon>Penicillium</taxon>
    </lineage>
</organism>
<evidence type="ECO:0000256" key="2">
    <source>
        <dbReference type="ARBA" id="ARBA00004613"/>
    </source>
</evidence>
<name>A0A1V6TZN2_9EURO</name>
<evidence type="ECO:0000256" key="1">
    <source>
        <dbReference type="ARBA" id="ARBA00000632"/>
    </source>
</evidence>
<comment type="subcellular location">
    <subcellularLocation>
        <location evidence="2">Secreted</location>
    </subcellularLocation>
</comment>
<evidence type="ECO:0000256" key="7">
    <source>
        <dbReference type="ARBA" id="ARBA00022638"/>
    </source>
</evidence>
<keyword evidence="8" id="KW-0378">Hydrolase</keyword>
<dbReference type="SUPFAM" id="SSF51445">
    <property type="entry name" value="(Trans)glycosidases"/>
    <property type="match status" value="1"/>
</dbReference>
<reference evidence="16" key="1">
    <citation type="journal article" date="2017" name="Nat. Microbiol.">
        <title>Global analysis of biosynthetic gene clusters reveals vast potential of secondary metabolite production in Penicillium species.</title>
        <authorList>
            <person name="Nielsen J.C."/>
            <person name="Grijseels S."/>
            <person name="Prigent S."/>
            <person name="Ji B."/>
            <person name="Dainat J."/>
            <person name="Nielsen K.F."/>
            <person name="Frisvad J.C."/>
            <person name="Workman M."/>
            <person name="Nielsen J."/>
        </authorList>
    </citation>
    <scope>NUCLEOTIDE SEQUENCE [LARGE SCALE GENOMIC DNA]</scope>
    <source>
        <strain evidence="16">IBT 24891</strain>
    </source>
</reference>
<dbReference type="PANTHER" id="PTHR34135">
    <property type="entry name" value="LYSOZYME"/>
    <property type="match status" value="1"/>
</dbReference>
<dbReference type="EC" id="3.2.1.17" evidence="4"/>
<feature type="chain" id="PRO_5012415649" description="N,O-diacetylmuramidase" evidence="14">
    <location>
        <begin position="21"/>
        <end position="237"/>
    </location>
</feature>
<dbReference type="PROSITE" id="PS51904">
    <property type="entry name" value="GLYCOSYL_HYDROL_F25_2"/>
    <property type="match status" value="1"/>
</dbReference>
<dbReference type="OrthoDB" id="6590422at2759"/>
<evidence type="ECO:0000256" key="14">
    <source>
        <dbReference type="SAM" id="SignalP"/>
    </source>
</evidence>
<comment type="function">
    <text evidence="11">This enzyme has both lysozyme (acetylmuramidase) and diacetylmuramidase activities.</text>
</comment>
<keyword evidence="9" id="KW-1015">Disulfide bond</keyword>
<keyword evidence="14" id="KW-0732">Signal</keyword>
<dbReference type="InterPro" id="IPR002053">
    <property type="entry name" value="Glyco_hydro_25"/>
</dbReference>
<dbReference type="STRING" id="303698.A0A1V6TZN2"/>
<dbReference type="GO" id="GO:0009253">
    <property type="term" value="P:peptidoglycan catabolic process"/>
    <property type="evidence" value="ECO:0007669"/>
    <property type="project" value="InterPro"/>
</dbReference>
<comment type="similarity">
    <text evidence="3">Belongs to the glycosyl hydrolase 25 family.</text>
</comment>
<feature type="signal peptide" evidence="14">
    <location>
        <begin position="1"/>
        <end position="20"/>
    </location>
</feature>
<keyword evidence="7" id="KW-0081">Bacteriolytic enzyme</keyword>
<evidence type="ECO:0000256" key="6">
    <source>
        <dbReference type="ARBA" id="ARBA00022529"/>
    </source>
</evidence>
<keyword evidence="5" id="KW-0964">Secreted</keyword>
<dbReference type="Pfam" id="PF01183">
    <property type="entry name" value="Glyco_hydro_25"/>
    <property type="match status" value="1"/>
</dbReference>
<keyword evidence="16" id="KW-1185">Reference proteome</keyword>
<proteinExistence type="inferred from homology"/>
<dbReference type="GO" id="GO:0016052">
    <property type="term" value="P:carbohydrate catabolic process"/>
    <property type="evidence" value="ECO:0007669"/>
    <property type="project" value="TreeGrafter"/>
</dbReference>
<dbReference type="GO" id="GO:0031640">
    <property type="term" value="P:killing of cells of another organism"/>
    <property type="evidence" value="ECO:0007669"/>
    <property type="project" value="UniProtKB-KW"/>
</dbReference>
<sequence length="237" mass="25396">MPFIKTAASLLLAAGLGATALPSAPLEARASGVQGFDISGYQSNVDFAGAYKDGARFVMIKATEGTTYIDKSFSSHYDGASKAGLLRGGYHFAHPDSSSGTKQAEYFLAHGGGWSNDGKTLPGMLDLEYNPSGSDCYGLSASDMASWVKDFGDSYKSKTGRYPMLYTTADWWKTCTGDNKDFGDYPLVLAQYASSISTVPSGWPYQSFWQNSDSYSYGGDSDLWNGSEDSLKAFAKG</sequence>
<gene>
    <name evidence="15" type="ORF">PENSTE_c001G05050</name>
</gene>
<evidence type="ECO:0000256" key="11">
    <source>
        <dbReference type="ARBA" id="ARBA00055588"/>
    </source>
</evidence>
<evidence type="ECO:0000256" key="8">
    <source>
        <dbReference type="ARBA" id="ARBA00022801"/>
    </source>
</evidence>
<keyword evidence="6" id="KW-0929">Antimicrobial</keyword>
<dbReference type="GO" id="GO:0016998">
    <property type="term" value="P:cell wall macromolecule catabolic process"/>
    <property type="evidence" value="ECO:0007669"/>
    <property type="project" value="InterPro"/>
</dbReference>
<evidence type="ECO:0000313" key="16">
    <source>
        <dbReference type="Proteomes" id="UP000191285"/>
    </source>
</evidence>
<dbReference type="PANTHER" id="PTHR34135:SF2">
    <property type="entry name" value="LYSOZYME"/>
    <property type="match status" value="1"/>
</dbReference>
<dbReference type="EMBL" id="MLKD01000001">
    <property type="protein sequence ID" value="OQE31504.1"/>
    <property type="molecule type" value="Genomic_DNA"/>
</dbReference>
<dbReference type="GO" id="GO:0042742">
    <property type="term" value="P:defense response to bacterium"/>
    <property type="evidence" value="ECO:0007669"/>
    <property type="project" value="UniProtKB-KW"/>
</dbReference>
<dbReference type="Gene3D" id="3.20.20.80">
    <property type="entry name" value="Glycosidases"/>
    <property type="match status" value="1"/>
</dbReference>
<dbReference type="SMART" id="SM00641">
    <property type="entry name" value="Glyco_25"/>
    <property type="match status" value="1"/>
</dbReference>
<dbReference type="InterPro" id="IPR018077">
    <property type="entry name" value="Glyco_hydro_fam25_subgr"/>
</dbReference>
<dbReference type="FunFam" id="3.20.20.80:FF:000060">
    <property type="entry name" value="Lysozyme M1"/>
    <property type="match status" value="1"/>
</dbReference>
<protein>
    <recommendedName>
        <fullName evidence="12">N,O-diacetylmuramidase</fullName>
        <ecNumber evidence="4">3.2.1.17</ecNumber>
    </recommendedName>
    <alternativeName>
        <fullName evidence="13">Lysozyme CH</fullName>
    </alternativeName>
</protein>
<keyword evidence="10" id="KW-0326">Glycosidase</keyword>
<evidence type="ECO:0000256" key="12">
    <source>
        <dbReference type="ARBA" id="ARBA00073159"/>
    </source>
</evidence>
<evidence type="ECO:0000313" key="15">
    <source>
        <dbReference type="EMBL" id="OQE31504.1"/>
    </source>
</evidence>